<organism evidence="9 10">
    <name type="scientific">Gossypium klotzschianum</name>
    <dbReference type="NCBI Taxonomy" id="34286"/>
    <lineage>
        <taxon>Eukaryota</taxon>
        <taxon>Viridiplantae</taxon>
        <taxon>Streptophyta</taxon>
        <taxon>Embryophyta</taxon>
        <taxon>Tracheophyta</taxon>
        <taxon>Spermatophyta</taxon>
        <taxon>Magnoliopsida</taxon>
        <taxon>eudicotyledons</taxon>
        <taxon>Gunneridae</taxon>
        <taxon>Pentapetalae</taxon>
        <taxon>rosids</taxon>
        <taxon>malvids</taxon>
        <taxon>Malvales</taxon>
        <taxon>Malvaceae</taxon>
        <taxon>Malvoideae</taxon>
        <taxon>Gossypium</taxon>
    </lineage>
</organism>
<dbReference type="InterPro" id="IPR027806">
    <property type="entry name" value="HARBI1_dom"/>
</dbReference>
<dbReference type="PANTHER" id="PTHR22930:SF293">
    <property type="entry name" value="PROTEIN ALP1-LIKE"/>
    <property type="match status" value="1"/>
</dbReference>
<dbReference type="GO" id="GO:0005634">
    <property type="term" value="C:nucleus"/>
    <property type="evidence" value="ECO:0007669"/>
    <property type="project" value="UniProtKB-SubCell"/>
</dbReference>
<protein>
    <recommendedName>
        <fullName evidence="8">DDE Tnp4 domain-containing protein</fullName>
    </recommendedName>
</protein>
<dbReference type="PANTHER" id="PTHR22930">
    <property type="match status" value="1"/>
</dbReference>
<proteinExistence type="inferred from homology"/>
<keyword evidence="6" id="KW-0378">Hydrolase</keyword>
<name>A0A7J8VMN7_9ROSI</name>
<sequence length="114" mass="13177">NCLCALDGTHIKIRVPIVDKPRYQIRKGYIATNMLGVCTPDMHFVYVLLGWKGSIVDRRVLRDVISRRHGPKVHNDKETKGNGFQKKMLHWLPVWLTCTMLEPITQIRDSRPAI</sequence>
<evidence type="ECO:0000256" key="1">
    <source>
        <dbReference type="ARBA" id="ARBA00001968"/>
    </source>
</evidence>
<dbReference type="GO" id="GO:0046872">
    <property type="term" value="F:metal ion binding"/>
    <property type="evidence" value="ECO:0007669"/>
    <property type="project" value="UniProtKB-KW"/>
</dbReference>
<keyword evidence="10" id="KW-1185">Reference proteome</keyword>
<evidence type="ECO:0000256" key="5">
    <source>
        <dbReference type="ARBA" id="ARBA00022723"/>
    </source>
</evidence>
<dbReference type="Pfam" id="PF13359">
    <property type="entry name" value="DDE_Tnp_4"/>
    <property type="match status" value="1"/>
</dbReference>
<dbReference type="GO" id="GO:0016787">
    <property type="term" value="F:hydrolase activity"/>
    <property type="evidence" value="ECO:0007669"/>
    <property type="project" value="UniProtKB-KW"/>
</dbReference>
<dbReference type="Proteomes" id="UP000593573">
    <property type="component" value="Unassembled WGS sequence"/>
</dbReference>
<comment type="subcellular location">
    <subcellularLocation>
        <location evidence="2">Nucleus</location>
    </subcellularLocation>
</comment>
<comment type="similarity">
    <text evidence="3">Belongs to the HARBI1 family.</text>
</comment>
<dbReference type="AlphaFoldDB" id="A0A7J8VMN7"/>
<evidence type="ECO:0000256" key="6">
    <source>
        <dbReference type="ARBA" id="ARBA00022801"/>
    </source>
</evidence>
<keyword evidence="4" id="KW-0540">Nuclease</keyword>
<evidence type="ECO:0000256" key="2">
    <source>
        <dbReference type="ARBA" id="ARBA00004123"/>
    </source>
</evidence>
<evidence type="ECO:0000256" key="3">
    <source>
        <dbReference type="ARBA" id="ARBA00006958"/>
    </source>
</evidence>
<feature type="non-terminal residue" evidence="9">
    <location>
        <position position="114"/>
    </location>
</feature>
<keyword evidence="5" id="KW-0479">Metal-binding</keyword>
<comment type="cofactor">
    <cofactor evidence="1">
        <name>a divalent metal cation</name>
        <dbReference type="ChEBI" id="CHEBI:60240"/>
    </cofactor>
</comment>
<dbReference type="InterPro" id="IPR045249">
    <property type="entry name" value="HARBI1-like"/>
</dbReference>
<evidence type="ECO:0000256" key="4">
    <source>
        <dbReference type="ARBA" id="ARBA00022722"/>
    </source>
</evidence>
<dbReference type="EMBL" id="JABFAB010000011">
    <property type="protein sequence ID" value="MBA0664056.1"/>
    <property type="molecule type" value="Genomic_DNA"/>
</dbReference>
<gene>
    <name evidence="9" type="ORF">Goklo_004126</name>
</gene>
<evidence type="ECO:0000313" key="9">
    <source>
        <dbReference type="EMBL" id="MBA0664056.1"/>
    </source>
</evidence>
<reference evidence="9 10" key="1">
    <citation type="journal article" date="2019" name="Genome Biol. Evol.">
        <title>Insights into the evolution of the New World diploid cottons (Gossypium, subgenus Houzingenia) based on genome sequencing.</title>
        <authorList>
            <person name="Grover C.E."/>
            <person name="Arick M.A. 2nd"/>
            <person name="Thrash A."/>
            <person name="Conover J.L."/>
            <person name="Sanders W.S."/>
            <person name="Peterson D.G."/>
            <person name="Frelichowski J.E."/>
            <person name="Scheffler J.A."/>
            <person name="Scheffler B.E."/>
            <person name="Wendel J.F."/>
        </authorList>
    </citation>
    <scope>NUCLEOTIDE SEQUENCE [LARGE SCALE GENOMIC DNA]</scope>
    <source>
        <strain evidence="9">57</strain>
        <tissue evidence="9">Leaf</tissue>
    </source>
</reference>
<evidence type="ECO:0000259" key="8">
    <source>
        <dbReference type="Pfam" id="PF13359"/>
    </source>
</evidence>
<dbReference type="GO" id="GO:0004518">
    <property type="term" value="F:nuclease activity"/>
    <property type="evidence" value="ECO:0007669"/>
    <property type="project" value="UniProtKB-KW"/>
</dbReference>
<evidence type="ECO:0000313" key="10">
    <source>
        <dbReference type="Proteomes" id="UP000593573"/>
    </source>
</evidence>
<accession>A0A7J8VMN7</accession>
<comment type="caution">
    <text evidence="9">The sequence shown here is derived from an EMBL/GenBank/DDBJ whole genome shotgun (WGS) entry which is preliminary data.</text>
</comment>
<feature type="domain" description="DDE Tnp4" evidence="8">
    <location>
        <begin position="6"/>
        <end position="64"/>
    </location>
</feature>
<evidence type="ECO:0000256" key="7">
    <source>
        <dbReference type="ARBA" id="ARBA00023242"/>
    </source>
</evidence>
<keyword evidence="7" id="KW-0539">Nucleus</keyword>
<dbReference type="OrthoDB" id="618098at2759"/>